<proteinExistence type="predicted"/>
<dbReference type="Pfam" id="PF07859">
    <property type="entry name" value="Abhydrolase_3"/>
    <property type="match status" value="1"/>
</dbReference>
<evidence type="ECO:0000259" key="3">
    <source>
        <dbReference type="Pfam" id="PF07859"/>
    </source>
</evidence>
<accession>A0A8H9GT74</accession>
<feature type="domain" description="Alpha/beta hydrolase fold-3" evidence="3">
    <location>
        <begin position="105"/>
        <end position="310"/>
    </location>
</feature>
<name>A0A8H9GT74_9ACTN</name>
<feature type="signal peptide" evidence="2">
    <location>
        <begin position="1"/>
        <end position="21"/>
    </location>
</feature>
<dbReference type="EMBL" id="BMMN01000001">
    <property type="protein sequence ID" value="GGN98012.1"/>
    <property type="molecule type" value="Genomic_DNA"/>
</dbReference>
<dbReference type="SUPFAM" id="SSF53474">
    <property type="entry name" value="alpha/beta-Hydrolases"/>
    <property type="match status" value="1"/>
</dbReference>
<evidence type="ECO:0000256" key="2">
    <source>
        <dbReference type="SAM" id="SignalP"/>
    </source>
</evidence>
<sequence>MSTPRGAAAGVAAASAVAATAAATVAVSVARRHHTLSAVAPELRTPALWLPRPITGKWSLSRARRRSRLATDPVAGVAITRHDVPGGRDAFVYEPPGHRRPGGALLWIHGGGTILGHPESDHELCSRIARDLRIVVVSPRYRLAPEHPFPAGFDDCFAALRWLHDAAPALGGEGTRVAVGGASAGGGLAASVVQKAHDHGLPVAFQMLLYPMLDDRTALVRDHRGRGRVGWTRRSNTYAWTCYLGRGPSVAESRPYAAAARREDLRGLPPAWIGVGDLDLFYAENLSYAERLRSAGVPVDLVVEPGMYHGADFDHHATVPSMHAFRQGMLDALAAGLALGPAAERS</sequence>
<dbReference type="RefSeq" id="WP_167748066.1">
    <property type="nucleotide sequence ID" value="NZ_BMMN01000001.1"/>
</dbReference>
<keyword evidence="5" id="KW-1185">Reference proteome</keyword>
<dbReference type="GO" id="GO:0016787">
    <property type="term" value="F:hydrolase activity"/>
    <property type="evidence" value="ECO:0007669"/>
    <property type="project" value="UniProtKB-KW"/>
</dbReference>
<dbReference type="AlphaFoldDB" id="A0A8H9GT74"/>
<dbReference type="Gene3D" id="3.40.50.1820">
    <property type="entry name" value="alpha/beta hydrolase"/>
    <property type="match status" value="1"/>
</dbReference>
<dbReference type="InterPro" id="IPR013094">
    <property type="entry name" value="AB_hydrolase_3"/>
</dbReference>
<protein>
    <submittedName>
        <fullName evidence="4">Esterase</fullName>
    </submittedName>
</protein>
<dbReference type="InterPro" id="IPR029058">
    <property type="entry name" value="AB_hydrolase_fold"/>
</dbReference>
<keyword evidence="1" id="KW-0378">Hydrolase</keyword>
<reference evidence="4" key="1">
    <citation type="journal article" date="2014" name="Int. J. Syst. Evol. Microbiol.">
        <title>Complete genome sequence of Corynebacterium casei LMG S-19264T (=DSM 44701T), isolated from a smear-ripened cheese.</title>
        <authorList>
            <consortium name="US DOE Joint Genome Institute (JGI-PGF)"/>
            <person name="Walter F."/>
            <person name="Albersmeier A."/>
            <person name="Kalinowski J."/>
            <person name="Ruckert C."/>
        </authorList>
    </citation>
    <scope>NUCLEOTIDE SEQUENCE</scope>
    <source>
        <strain evidence="4">CGMCC 4.7138</strain>
    </source>
</reference>
<organism evidence="4 5">
    <name type="scientific">Microbispora bryophytorum</name>
    <dbReference type="NCBI Taxonomy" id="1460882"/>
    <lineage>
        <taxon>Bacteria</taxon>
        <taxon>Bacillati</taxon>
        <taxon>Actinomycetota</taxon>
        <taxon>Actinomycetes</taxon>
        <taxon>Streptosporangiales</taxon>
        <taxon>Streptosporangiaceae</taxon>
        <taxon>Microbispora</taxon>
    </lineage>
</organism>
<evidence type="ECO:0000313" key="5">
    <source>
        <dbReference type="Proteomes" id="UP000653480"/>
    </source>
</evidence>
<dbReference type="Proteomes" id="UP000653480">
    <property type="component" value="Unassembled WGS sequence"/>
</dbReference>
<gene>
    <name evidence="4" type="ORF">GCM10011574_02130</name>
</gene>
<comment type="caution">
    <text evidence="4">The sequence shown here is derived from an EMBL/GenBank/DDBJ whole genome shotgun (WGS) entry which is preliminary data.</text>
</comment>
<evidence type="ECO:0000313" key="4">
    <source>
        <dbReference type="EMBL" id="GGN98012.1"/>
    </source>
</evidence>
<feature type="chain" id="PRO_5034003938" evidence="2">
    <location>
        <begin position="22"/>
        <end position="346"/>
    </location>
</feature>
<reference evidence="4" key="2">
    <citation type="submission" date="2020-09" db="EMBL/GenBank/DDBJ databases">
        <authorList>
            <person name="Sun Q."/>
            <person name="Zhou Y."/>
        </authorList>
    </citation>
    <scope>NUCLEOTIDE SEQUENCE</scope>
    <source>
        <strain evidence="4">CGMCC 4.7138</strain>
    </source>
</reference>
<dbReference type="PANTHER" id="PTHR48081">
    <property type="entry name" value="AB HYDROLASE SUPERFAMILY PROTEIN C4A8.06C"/>
    <property type="match status" value="1"/>
</dbReference>
<dbReference type="InterPro" id="IPR050300">
    <property type="entry name" value="GDXG_lipolytic_enzyme"/>
</dbReference>
<keyword evidence="2" id="KW-0732">Signal</keyword>
<evidence type="ECO:0000256" key="1">
    <source>
        <dbReference type="ARBA" id="ARBA00022801"/>
    </source>
</evidence>
<dbReference type="PANTHER" id="PTHR48081:SF8">
    <property type="entry name" value="ALPHA_BETA HYDROLASE FOLD-3 DOMAIN-CONTAINING PROTEIN-RELATED"/>
    <property type="match status" value="1"/>
</dbReference>